<evidence type="ECO:0000259" key="1">
    <source>
        <dbReference type="Pfam" id="PF13280"/>
    </source>
</evidence>
<accession>A0A9D1N0R2</accession>
<dbReference type="InterPro" id="IPR026881">
    <property type="entry name" value="WYL_dom"/>
</dbReference>
<sequence length="305" mass="35974">MGNKKVADAGYRVLESLKELAKRPVSPQELVQMIEDKTDNVFRKEIVHKYINTFKLLNIELVKIRDKYYLERGVERIEFDEKDLSVIEFLTKYVDKMRHETFKETIFEAFQIIEKSFSQSTCCLIKTKTIKPYKPRKPVKIKDDNVRLYEKYCNEHLKIDLKYKENDSCKEDKYLVAPCNIAYKHGRAVLVGYCYNTNSHKEFILDNITAANQTPQMSFSNSPGSVTFKLTGRLARAYKLKEGENIIEYDLKKKKYIIVSNKTQDKDLLLRRLIRYFGSCEILYPKAMKEKMLTLVEEMEKIYAQ</sequence>
<gene>
    <name evidence="2" type="ORF">IAD26_07395</name>
</gene>
<dbReference type="AlphaFoldDB" id="A0A9D1N0R2"/>
<feature type="domain" description="WYL" evidence="1">
    <location>
        <begin position="151"/>
        <end position="211"/>
    </location>
</feature>
<reference evidence="2" key="1">
    <citation type="submission" date="2020-10" db="EMBL/GenBank/DDBJ databases">
        <authorList>
            <person name="Gilroy R."/>
        </authorList>
    </citation>
    <scope>NUCLEOTIDE SEQUENCE</scope>
    <source>
        <strain evidence="2">CHK154-7741</strain>
    </source>
</reference>
<dbReference type="EMBL" id="DVOD01000055">
    <property type="protein sequence ID" value="HIU92940.1"/>
    <property type="molecule type" value="Genomic_DNA"/>
</dbReference>
<organism evidence="2 3">
    <name type="scientific">Candidatus Limenecus avicola</name>
    <dbReference type="NCBI Taxonomy" id="2840847"/>
    <lineage>
        <taxon>Bacteria</taxon>
        <taxon>Bacillati</taxon>
        <taxon>Bacillota</taxon>
        <taxon>Clostridia</taxon>
        <taxon>Eubacteriales</taxon>
        <taxon>Clostridiaceae</taxon>
        <taxon>Clostridiaceae incertae sedis</taxon>
        <taxon>Candidatus Limenecus</taxon>
    </lineage>
</organism>
<dbReference type="InterPro" id="IPR051534">
    <property type="entry name" value="CBASS_pafABC_assoc_protein"/>
</dbReference>
<evidence type="ECO:0000313" key="3">
    <source>
        <dbReference type="Proteomes" id="UP000886748"/>
    </source>
</evidence>
<comment type="caution">
    <text evidence="2">The sequence shown here is derived from an EMBL/GenBank/DDBJ whole genome shotgun (WGS) entry which is preliminary data.</text>
</comment>
<dbReference type="Pfam" id="PF13280">
    <property type="entry name" value="WYL"/>
    <property type="match status" value="1"/>
</dbReference>
<dbReference type="PANTHER" id="PTHR34580">
    <property type="match status" value="1"/>
</dbReference>
<protein>
    <submittedName>
        <fullName evidence="2">WYL domain-containing protein</fullName>
    </submittedName>
</protein>
<reference evidence="2" key="2">
    <citation type="journal article" date="2021" name="PeerJ">
        <title>Extensive microbial diversity within the chicken gut microbiome revealed by metagenomics and culture.</title>
        <authorList>
            <person name="Gilroy R."/>
            <person name="Ravi A."/>
            <person name="Getino M."/>
            <person name="Pursley I."/>
            <person name="Horton D.L."/>
            <person name="Alikhan N.F."/>
            <person name="Baker D."/>
            <person name="Gharbi K."/>
            <person name="Hall N."/>
            <person name="Watson M."/>
            <person name="Adriaenssens E.M."/>
            <person name="Foster-Nyarko E."/>
            <person name="Jarju S."/>
            <person name="Secka A."/>
            <person name="Antonio M."/>
            <person name="Oren A."/>
            <person name="Chaudhuri R.R."/>
            <person name="La Ragione R."/>
            <person name="Hildebrand F."/>
            <person name="Pallen M.J."/>
        </authorList>
    </citation>
    <scope>NUCLEOTIDE SEQUENCE</scope>
    <source>
        <strain evidence="2">CHK154-7741</strain>
    </source>
</reference>
<proteinExistence type="predicted"/>
<name>A0A9D1N0R2_9CLOT</name>
<dbReference type="Proteomes" id="UP000886748">
    <property type="component" value="Unassembled WGS sequence"/>
</dbReference>
<dbReference type="PANTHER" id="PTHR34580:SF1">
    <property type="entry name" value="PROTEIN PAFC"/>
    <property type="match status" value="1"/>
</dbReference>
<evidence type="ECO:0000313" key="2">
    <source>
        <dbReference type="EMBL" id="HIU92940.1"/>
    </source>
</evidence>